<evidence type="ECO:0000259" key="2">
    <source>
        <dbReference type="PROSITE" id="PS51549"/>
    </source>
</evidence>
<dbReference type="InterPro" id="IPR019545">
    <property type="entry name" value="DM13_domain"/>
</dbReference>
<dbReference type="PANTHER" id="PTHR24036">
    <property type="entry name" value="SKELETOR-RELATED"/>
    <property type="match status" value="1"/>
</dbReference>
<accession>A0A0D8XA24</accession>
<dbReference type="OrthoDB" id="5854379at2759"/>
<protein>
    <recommendedName>
        <fullName evidence="2">DM13 domain-containing protein</fullName>
    </recommendedName>
</protein>
<dbReference type="AlphaFoldDB" id="A0A0D8XA24"/>
<dbReference type="InterPro" id="IPR052126">
    <property type="entry name" value="Spindle_Org/Thrombomodulin"/>
</dbReference>
<dbReference type="SMART" id="SM00686">
    <property type="entry name" value="DM13"/>
    <property type="match status" value="1"/>
</dbReference>
<dbReference type="PANTHER" id="PTHR24036:SF16">
    <property type="entry name" value="KNICKKOPF"/>
    <property type="match status" value="1"/>
</dbReference>
<gene>
    <name evidence="3" type="ORF">DICVIV_13560</name>
</gene>
<organism evidence="3 4">
    <name type="scientific">Dictyocaulus viviparus</name>
    <name type="common">Bovine lungworm</name>
    <dbReference type="NCBI Taxonomy" id="29172"/>
    <lineage>
        <taxon>Eukaryota</taxon>
        <taxon>Metazoa</taxon>
        <taxon>Ecdysozoa</taxon>
        <taxon>Nematoda</taxon>
        <taxon>Chromadorea</taxon>
        <taxon>Rhabditida</taxon>
        <taxon>Rhabditina</taxon>
        <taxon>Rhabditomorpha</taxon>
        <taxon>Strongyloidea</taxon>
        <taxon>Metastrongylidae</taxon>
        <taxon>Dictyocaulus</taxon>
    </lineage>
</organism>
<dbReference type="PROSITE" id="PS51549">
    <property type="entry name" value="DM13"/>
    <property type="match status" value="1"/>
</dbReference>
<evidence type="ECO:0000313" key="4">
    <source>
        <dbReference type="Proteomes" id="UP000053766"/>
    </source>
</evidence>
<proteinExistence type="predicted"/>
<evidence type="ECO:0000256" key="1">
    <source>
        <dbReference type="ARBA" id="ARBA00022737"/>
    </source>
</evidence>
<feature type="domain" description="DM13" evidence="2">
    <location>
        <begin position="149"/>
        <end position="262"/>
    </location>
</feature>
<reference evidence="3 4" key="1">
    <citation type="submission" date="2013-11" db="EMBL/GenBank/DDBJ databases">
        <title>Draft genome of the bovine lungworm Dictyocaulus viviparus.</title>
        <authorList>
            <person name="Mitreva M."/>
        </authorList>
    </citation>
    <scope>NUCLEOTIDE SEQUENCE [LARGE SCALE GENOMIC DNA]</scope>
    <source>
        <strain evidence="3 4">HannoverDv2000</strain>
    </source>
</reference>
<dbReference type="Proteomes" id="UP000053766">
    <property type="component" value="Unassembled WGS sequence"/>
</dbReference>
<keyword evidence="1" id="KW-0677">Repeat</keyword>
<dbReference type="EMBL" id="KN717173">
    <property type="protein sequence ID" value="KJH40484.1"/>
    <property type="molecule type" value="Genomic_DNA"/>
</dbReference>
<reference evidence="4" key="2">
    <citation type="journal article" date="2016" name="Sci. Rep.">
        <title>Dictyocaulus viviparus genome, variome and transcriptome elucidate lungworm biology and support future intervention.</title>
        <authorList>
            <person name="McNulty S.N."/>
            <person name="Strube C."/>
            <person name="Rosa B.A."/>
            <person name="Martin J.C."/>
            <person name="Tyagi R."/>
            <person name="Choi Y.J."/>
            <person name="Wang Q."/>
            <person name="Hallsworth Pepin K."/>
            <person name="Zhang X."/>
            <person name="Ozersky P."/>
            <person name="Wilson R.K."/>
            <person name="Sternberg P.W."/>
            <person name="Gasser R.B."/>
            <person name="Mitreva M."/>
        </authorList>
    </citation>
    <scope>NUCLEOTIDE SEQUENCE [LARGE SCALE GENOMIC DNA]</scope>
    <source>
        <strain evidence="4">HannoverDv2000</strain>
    </source>
</reference>
<name>A0A0D8XA24_DICVI</name>
<sequence length="284" mass="32276">MLNVADTLRVKKDVSLMEINGTSTIDNSRKRVELVVKDGIVQLNRHRDQIQSPNSKSENFVPFGSFQLQNNNVTLNSFRIHQPEEYKINYQYAQPLEWYAGFQPLLLTLPEGKSTKSIHWISLRDHNRQETVASVLLPNGPAFQIPSVVTVRGLSPNGIYNVSSGPIRVIDIKTIEISNFSLKSGNNAVWFMIGKDILPNANGHIVPLYESKFKFFDCGSLRDYDNETIKLRLPGNLDIKDVFWFSVFSIDEAISYSHIYLPYNDIQVPPDLNGLPTPSCRYTK</sequence>
<dbReference type="Pfam" id="PF10517">
    <property type="entry name" value="DM13"/>
    <property type="match status" value="1"/>
</dbReference>
<keyword evidence="4" id="KW-1185">Reference proteome</keyword>
<evidence type="ECO:0000313" key="3">
    <source>
        <dbReference type="EMBL" id="KJH40484.1"/>
    </source>
</evidence>